<comment type="caution">
    <text evidence="2">The sequence shown here is derived from an EMBL/GenBank/DDBJ whole genome shotgun (WGS) entry which is preliminary data.</text>
</comment>
<dbReference type="RefSeq" id="WP_114627105.1">
    <property type="nucleotide sequence ID" value="NZ_QQNA01000316.1"/>
</dbReference>
<dbReference type="Proteomes" id="UP000253741">
    <property type="component" value="Unassembled WGS sequence"/>
</dbReference>
<reference evidence="2 3" key="1">
    <citation type="submission" date="2018-07" db="EMBL/GenBank/DDBJ databases">
        <title>Streptomyces species from bats.</title>
        <authorList>
            <person name="Dunlap C."/>
        </authorList>
    </citation>
    <scope>NUCLEOTIDE SEQUENCE [LARGE SCALE GENOMIC DNA]</scope>
    <source>
        <strain evidence="2 3">AC230</strain>
    </source>
</reference>
<dbReference type="AlphaFoldDB" id="A0A370B0M9"/>
<dbReference type="EMBL" id="QQNA01000316">
    <property type="protein sequence ID" value="RDG34232.1"/>
    <property type="molecule type" value="Genomic_DNA"/>
</dbReference>
<dbReference type="InterPro" id="IPR043917">
    <property type="entry name" value="DUF5753"/>
</dbReference>
<gene>
    <name evidence="2" type="ORF">DVH02_30610</name>
</gene>
<dbReference type="SUPFAM" id="SSF47413">
    <property type="entry name" value="lambda repressor-like DNA-binding domains"/>
    <property type="match status" value="1"/>
</dbReference>
<dbReference type="InterPro" id="IPR010982">
    <property type="entry name" value="Lambda_DNA-bd_dom_sf"/>
</dbReference>
<proteinExistence type="predicted"/>
<dbReference type="Pfam" id="PF13560">
    <property type="entry name" value="HTH_31"/>
    <property type="match status" value="1"/>
</dbReference>
<dbReference type="SMART" id="SM00530">
    <property type="entry name" value="HTH_XRE"/>
    <property type="match status" value="1"/>
</dbReference>
<dbReference type="CDD" id="cd00093">
    <property type="entry name" value="HTH_XRE"/>
    <property type="match status" value="1"/>
</dbReference>
<keyword evidence="3" id="KW-1185">Reference proteome</keyword>
<protein>
    <submittedName>
        <fullName evidence="2">XRE family transcriptional regulator</fullName>
    </submittedName>
</protein>
<evidence type="ECO:0000313" key="2">
    <source>
        <dbReference type="EMBL" id="RDG34232.1"/>
    </source>
</evidence>
<dbReference type="InterPro" id="IPR001387">
    <property type="entry name" value="Cro/C1-type_HTH"/>
</dbReference>
<dbReference type="Pfam" id="PF19054">
    <property type="entry name" value="DUF5753"/>
    <property type="match status" value="1"/>
</dbReference>
<dbReference type="GO" id="GO:0003677">
    <property type="term" value="F:DNA binding"/>
    <property type="evidence" value="ECO:0007669"/>
    <property type="project" value="InterPro"/>
</dbReference>
<feature type="domain" description="HTH cro/C1-type" evidence="1">
    <location>
        <begin position="19"/>
        <end position="74"/>
    </location>
</feature>
<dbReference type="OrthoDB" id="4350134at2"/>
<accession>A0A370B0M9</accession>
<evidence type="ECO:0000259" key="1">
    <source>
        <dbReference type="PROSITE" id="PS50943"/>
    </source>
</evidence>
<evidence type="ECO:0000313" key="3">
    <source>
        <dbReference type="Proteomes" id="UP000253741"/>
    </source>
</evidence>
<dbReference type="PROSITE" id="PS50943">
    <property type="entry name" value="HTH_CROC1"/>
    <property type="match status" value="1"/>
</dbReference>
<dbReference type="Gene3D" id="1.10.260.40">
    <property type="entry name" value="lambda repressor-like DNA-binding domains"/>
    <property type="match status" value="1"/>
</dbReference>
<sequence>MSGASSTPLMSRVTLGRALRRLRDEVNHLTLAEVAAAIGCDISLLSRIELGKRNCSHEHFAKLMDLYKVSELERVGLAELHTATRERRQTWWSRYGEVITAEYERFLGFEAAASVVHEYQVGMIPGLLQTERYARAVIGAGFASLGPDQIDALVEVRDLRQRHRLLEADRPLVCHYVVTQAALEFQVGGVSGHREQLRHLLEQSERETVELKVIPYEKGEEGAQIAAFQVFQFADGDVPDIAFGESVAGNLTLDDPRDLRRLHRIFNNLSGAALDPDKSRDLITGIKNKED</sequence>
<name>A0A370B0M9_9ACTN</name>
<organism evidence="2 3">
    <name type="scientific">Streptomyces corynorhini</name>
    <dbReference type="NCBI Taxonomy" id="2282652"/>
    <lineage>
        <taxon>Bacteria</taxon>
        <taxon>Bacillati</taxon>
        <taxon>Actinomycetota</taxon>
        <taxon>Actinomycetes</taxon>
        <taxon>Kitasatosporales</taxon>
        <taxon>Streptomycetaceae</taxon>
        <taxon>Streptomyces</taxon>
    </lineage>
</organism>